<reference evidence="10 11" key="1">
    <citation type="submission" date="2020-08" db="EMBL/GenBank/DDBJ databases">
        <title>Genomic Encyclopedia of Type Strains, Phase IV (KMG-IV): sequencing the most valuable type-strain genomes for metagenomic binning, comparative biology and taxonomic classification.</title>
        <authorList>
            <person name="Goeker M."/>
        </authorList>
    </citation>
    <scope>NUCLEOTIDE SEQUENCE [LARGE SCALE GENOMIC DNA]</scope>
    <source>
        <strain evidence="10 11">DSM 105137</strain>
    </source>
</reference>
<comment type="catalytic activity">
    <reaction evidence="7 8">
        <text>cytidine(34) in tRNA(Ile2) + L-lysine + ATP = lysidine(34) in tRNA(Ile2) + AMP + diphosphate + H(+)</text>
        <dbReference type="Rhea" id="RHEA:43744"/>
        <dbReference type="Rhea" id="RHEA-COMP:10625"/>
        <dbReference type="Rhea" id="RHEA-COMP:10670"/>
        <dbReference type="ChEBI" id="CHEBI:15378"/>
        <dbReference type="ChEBI" id="CHEBI:30616"/>
        <dbReference type="ChEBI" id="CHEBI:32551"/>
        <dbReference type="ChEBI" id="CHEBI:33019"/>
        <dbReference type="ChEBI" id="CHEBI:82748"/>
        <dbReference type="ChEBI" id="CHEBI:83665"/>
        <dbReference type="ChEBI" id="CHEBI:456215"/>
        <dbReference type="EC" id="6.3.4.19"/>
    </reaction>
</comment>
<sequence>MKGDDLLRTFRRFVEKERLLKGDEKLLVAVSGGMDSTTLAHLLHREGFKIVIAHCNYNLRGEASVLDEQVVRRLADRLSVALAVRSYDMAEHSGNTQLVARDLRYSYFEKILDEYSCDLLVTAHHLEDSLETLLINLIRGTGISGIKGMPEQTAFPLVRPFLGSTRSEIEQYAREHSVEWREDTSNPTDDYLRNRVRHRLSPLLLELGLTESSLGDTLSNLRSAERFYRIGLEAAGTSYLRQVENTLVFDRQSANHLNQADVTTLLRYHTAGMHFTEEDYRQMLTVTGSRIISGAAHRARVTPSAIAFESIPSVANSQEVTISELPVGIATPQGTIELSIVSRPGKLTGRDQYCRLTELPLLLRPRRSGDRFQPYGMTGSKKLKDVLIDAKVPVWERDDLRVLCAADGAIMAVVGHRIAAPFAVREGDERVLRVRLKKENPELP</sequence>
<dbReference type="NCBIfam" id="TIGR02433">
    <property type="entry name" value="lysidine_TilS_C"/>
    <property type="match status" value="1"/>
</dbReference>
<comment type="similarity">
    <text evidence="8">Belongs to the tRNA(Ile)-lysidine synthase family.</text>
</comment>
<dbReference type="InterPro" id="IPR012796">
    <property type="entry name" value="Lysidine-tRNA-synth_C"/>
</dbReference>
<dbReference type="RefSeq" id="WP_183494177.1">
    <property type="nucleotide sequence ID" value="NZ_JACIFF010000001.1"/>
</dbReference>
<evidence type="ECO:0000256" key="7">
    <source>
        <dbReference type="ARBA" id="ARBA00048539"/>
    </source>
</evidence>
<comment type="function">
    <text evidence="8">Ligates lysine onto the cytidine present at position 34 of the AUA codon-specific tRNA(Ile) that contains the anticodon CAU, in an ATP-dependent manner. Cytidine is converted to lysidine, thus changing the amino acid specificity of the tRNA from methionine to isoleucine.</text>
</comment>
<dbReference type="EMBL" id="JACIFF010000001">
    <property type="protein sequence ID" value="MBB4077940.1"/>
    <property type="molecule type" value="Genomic_DNA"/>
</dbReference>
<evidence type="ECO:0000259" key="9">
    <source>
        <dbReference type="SMART" id="SM00977"/>
    </source>
</evidence>
<evidence type="ECO:0000256" key="8">
    <source>
        <dbReference type="HAMAP-Rule" id="MF_01161"/>
    </source>
</evidence>
<evidence type="ECO:0000256" key="5">
    <source>
        <dbReference type="ARBA" id="ARBA00022741"/>
    </source>
</evidence>
<dbReference type="GO" id="GO:0005737">
    <property type="term" value="C:cytoplasm"/>
    <property type="evidence" value="ECO:0007669"/>
    <property type="project" value="UniProtKB-SubCell"/>
</dbReference>
<dbReference type="GO" id="GO:0005524">
    <property type="term" value="F:ATP binding"/>
    <property type="evidence" value="ECO:0007669"/>
    <property type="project" value="UniProtKB-UniRule"/>
</dbReference>
<dbReference type="AlphaFoldDB" id="A0A840DYE3"/>
<dbReference type="SMART" id="SM00977">
    <property type="entry name" value="TilS_C"/>
    <property type="match status" value="1"/>
</dbReference>
<feature type="domain" description="Lysidine-tRNA(Ile) synthetase C-terminal" evidence="9">
    <location>
        <begin position="361"/>
        <end position="434"/>
    </location>
</feature>
<gene>
    <name evidence="8" type="primary">tilS</name>
    <name evidence="10" type="ORF">GGR28_000541</name>
</gene>
<comment type="caution">
    <text evidence="10">The sequence shown here is derived from an EMBL/GenBank/DDBJ whole genome shotgun (WGS) entry which is preliminary data.</text>
</comment>
<dbReference type="Proteomes" id="UP000576209">
    <property type="component" value="Unassembled WGS sequence"/>
</dbReference>
<keyword evidence="2 8" id="KW-0963">Cytoplasm</keyword>
<evidence type="ECO:0000256" key="1">
    <source>
        <dbReference type="ARBA" id="ARBA00004496"/>
    </source>
</evidence>
<dbReference type="PANTHER" id="PTHR43033:SF1">
    <property type="entry name" value="TRNA(ILE)-LYSIDINE SYNTHASE-RELATED"/>
    <property type="match status" value="1"/>
</dbReference>
<keyword evidence="4 8" id="KW-0819">tRNA processing</keyword>
<dbReference type="InterPro" id="IPR012094">
    <property type="entry name" value="tRNA_Ile_lys_synt"/>
</dbReference>
<evidence type="ECO:0000256" key="6">
    <source>
        <dbReference type="ARBA" id="ARBA00022840"/>
    </source>
</evidence>
<comment type="subcellular location">
    <subcellularLocation>
        <location evidence="1 8">Cytoplasm</location>
    </subcellularLocation>
</comment>
<dbReference type="NCBIfam" id="TIGR02432">
    <property type="entry name" value="lysidine_TilS_N"/>
    <property type="match status" value="1"/>
</dbReference>
<dbReference type="CDD" id="cd01992">
    <property type="entry name" value="TilS_N"/>
    <property type="match status" value="1"/>
</dbReference>
<protein>
    <recommendedName>
        <fullName evidence="8">tRNA(Ile)-lysidine synthase</fullName>
        <ecNumber evidence="8">6.3.4.19</ecNumber>
    </recommendedName>
    <alternativeName>
        <fullName evidence="8">tRNA(Ile)-2-lysyl-cytidine synthase</fullName>
    </alternativeName>
    <alternativeName>
        <fullName evidence="8">tRNA(Ile)-lysidine synthetase</fullName>
    </alternativeName>
</protein>
<proteinExistence type="inferred from homology"/>
<evidence type="ECO:0000256" key="2">
    <source>
        <dbReference type="ARBA" id="ARBA00022490"/>
    </source>
</evidence>
<organism evidence="10 11">
    <name type="scientific">Neolewinella aquimaris</name>
    <dbReference type="NCBI Taxonomy" id="1835722"/>
    <lineage>
        <taxon>Bacteria</taxon>
        <taxon>Pseudomonadati</taxon>
        <taxon>Bacteroidota</taxon>
        <taxon>Saprospiria</taxon>
        <taxon>Saprospirales</taxon>
        <taxon>Lewinellaceae</taxon>
        <taxon>Neolewinella</taxon>
    </lineage>
</organism>
<name>A0A840DYE3_9BACT</name>
<dbReference type="Gene3D" id="3.40.50.620">
    <property type="entry name" value="HUPs"/>
    <property type="match status" value="1"/>
</dbReference>
<dbReference type="SUPFAM" id="SSF56037">
    <property type="entry name" value="PheT/TilS domain"/>
    <property type="match status" value="1"/>
</dbReference>
<evidence type="ECO:0000313" key="10">
    <source>
        <dbReference type="EMBL" id="MBB4077940.1"/>
    </source>
</evidence>
<dbReference type="PANTHER" id="PTHR43033">
    <property type="entry name" value="TRNA(ILE)-LYSIDINE SYNTHASE-RELATED"/>
    <property type="match status" value="1"/>
</dbReference>
<dbReference type="EC" id="6.3.4.19" evidence="8"/>
<comment type="domain">
    <text evidence="8">The N-terminal region contains the highly conserved SGGXDS motif, predicted to be a P-loop motif involved in ATP binding.</text>
</comment>
<dbReference type="Pfam" id="PF11734">
    <property type="entry name" value="TilS_C"/>
    <property type="match status" value="1"/>
</dbReference>
<dbReference type="HAMAP" id="MF_01161">
    <property type="entry name" value="tRNA_Ile_lys_synt"/>
    <property type="match status" value="1"/>
</dbReference>
<dbReference type="InterPro" id="IPR011063">
    <property type="entry name" value="TilS/TtcA_N"/>
</dbReference>
<keyword evidence="3 8" id="KW-0436">Ligase</keyword>
<evidence type="ECO:0000313" key="11">
    <source>
        <dbReference type="Proteomes" id="UP000576209"/>
    </source>
</evidence>
<evidence type="ECO:0000256" key="3">
    <source>
        <dbReference type="ARBA" id="ARBA00022598"/>
    </source>
</evidence>
<keyword evidence="5 8" id="KW-0547">Nucleotide-binding</keyword>
<dbReference type="GO" id="GO:0006400">
    <property type="term" value="P:tRNA modification"/>
    <property type="evidence" value="ECO:0007669"/>
    <property type="project" value="UniProtKB-UniRule"/>
</dbReference>
<dbReference type="Pfam" id="PF01171">
    <property type="entry name" value="ATP_bind_3"/>
    <property type="match status" value="1"/>
</dbReference>
<keyword evidence="11" id="KW-1185">Reference proteome</keyword>
<dbReference type="InterPro" id="IPR014729">
    <property type="entry name" value="Rossmann-like_a/b/a_fold"/>
</dbReference>
<dbReference type="GO" id="GO:0032267">
    <property type="term" value="F:tRNA(Ile)-lysidine synthase activity"/>
    <property type="evidence" value="ECO:0007669"/>
    <property type="project" value="UniProtKB-EC"/>
</dbReference>
<dbReference type="InterPro" id="IPR012795">
    <property type="entry name" value="tRNA_Ile_lys_synt_N"/>
</dbReference>
<accession>A0A840DYE3</accession>
<keyword evidence="6 8" id="KW-0067">ATP-binding</keyword>
<feature type="binding site" evidence="8">
    <location>
        <begin position="31"/>
        <end position="36"/>
    </location>
    <ligand>
        <name>ATP</name>
        <dbReference type="ChEBI" id="CHEBI:30616"/>
    </ligand>
</feature>
<dbReference type="SUPFAM" id="SSF52402">
    <property type="entry name" value="Adenine nucleotide alpha hydrolases-like"/>
    <property type="match status" value="1"/>
</dbReference>
<evidence type="ECO:0000256" key="4">
    <source>
        <dbReference type="ARBA" id="ARBA00022694"/>
    </source>
</evidence>